<evidence type="ECO:0000313" key="2">
    <source>
        <dbReference type="Proteomes" id="UP001300502"/>
    </source>
</evidence>
<dbReference type="AlphaFoldDB" id="A0AAV9INT2"/>
<name>A0AAV9INT2_9RHOD</name>
<gene>
    <name evidence="1" type="ORF">GAYE_SCF7681MG7011</name>
</gene>
<reference evidence="1 2" key="1">
    <citation type="submission" date="2022-07" db="EMBL/GenBank/DDBJ databases">
        <title>Genome-wide signatures of adaptation to extreme environments.</title>
        <authorList>
            <person name="Cho C.H."/>
            <person name="Yoon H.S."/>
        </authorList>
    </citation>
    <scope>NUCLEOTIDE SEQUENCE [LARGE SCALE GENOMIC DNA]</scope>
    <source>
        <strain evidence="1 2">108.79 E11</strain>
    </source>
</reference>
<dbReference type="Proteomes" id="UP001300502">
    <property type="component" value="Unassembled WGS sequence"/>
</dbReference>
<keyword evidence="2" id="KW-1185">Reference proteome</keyword>
<sequence length="934" mass="108940">MQQWLCQLGNVLLQEYDWSRAHNHNDSSSKTTPLYANQCILQNCFEGIVQVNVLWEEERNPFGETRWFSDIFLQPIRATTKSLESDMFGLPRRMREKAAMANAPSPNPPQATQVECGIRLAATWIGEWMDSSVEKDSKQLVEWLENIQEEANQVYPLFLYSIFKSWKTSSQFSTYPAPFSLEIASPIHPALGMPLKTISKWKEKNKNDPTKLSSTNICSTEIHFHTAAIEYDDPLDDFLHIAAGDVEKNPREQVYHSTTEESGLLYASLRDKTTEPSLLSLNIPKDTCPSMQSLTQRLIGSKSILLLPPPLEILSMGLLLTYHYLTENQRCLWIVQDEYSFVAALLQNYIGPQLVLQLSSLVERKDPTTCCCFLCPVHQLCDIPRDEEFSLVVYTAQSYRQCHDAMRYWEFCIPFVESSQTSLFSLSPTTMALDKEPHAMRMPSFLLQNSEMHWWDIRNTTLEHLWKHLRHTWITLSLSGYQIEGLKMIEEQASEYILQLQSSCNLSMSRNVHLMDLSTQCIENTLYKARHYIQQHHQTLEAHKPSLHDGVSHTTTYFMDIQNLIALHTLRTAYDYVQHDGLYAASKYLECAQKRYGSMLPCMKHLQDTLEDLGQVDKLLHPKTDLVIKTIQQLKQEFQQHRQCLPNFRDVPFCVLIVTNTRYTAHILKRDLYNRGMKKGVYKIVQQTNLGDIRPYYAIVDISLMQWETSIPLYFHQTLHHWPMNIATQLYQWIVSQVVQYRCVVVLNTHANSIQDSLDWSRHDEIYHQAMQSCLPRLFSLVSSHNENSYHEHVVSDGLYGIYGMEIGTVELDPQGLESLLSYLTEMYPHFEIIFLCCLLSSPRDDRKQMIRISTSVQWHPDYRQRFSIKYFFHLHEYERWLNSSFPNKQYQIVRDLWSAKAPTPHFQLRLATTSEEDKQTKLKWKITNNNHKN</sequence>
<accession>A0AAV9INT2</accession>
<protein>
    <submittedName>
        <fullName evidence="1">Uncharacterized protein</fullName>
    </submittedName>
</protein>
<evidence type="ECO:0000313" key="1">
    <source>
        <dbReference type="EMBL" id="KAK4529061.1"/>
    </source>
</evidence>
<comment type="caution">
    <text evidence="1">The sequence shown here is derived from an EMBL/GenBank/DDBJ whole genome shotgun (WGS) entry which is preliminary data.</text>
</comment>
<organism evidence="1 2">
    <name type="scientific">Galdieria yellowstonensis</name>
    <dbReference type="NCBI Taxonomy" id="3028027"/>
    <lineage>
        <taxon>Eukaryota</taxon>
        <taxon>Rhodophyta</taxon>
        <taxon>Bangiophyceae</taxon>
        <taxon>Galdieriales</taxon>
        <taxon>Galdieriaceae</taxon>
        <taxon>Galdieria</taxon>
    </lineage>
</organism>
<dbReference type="EMBL" id="JANCYU010000075">
    <property type="protein sequence ID" value="KAK4529061.1"/>
    <property type="molecule type" value="Genomic_DNA"/>
</dbReference>
<proteinExistence type="predicted"/>